<keyword evidence="3" id="KW-1185">Reference proteome</keyword>
<organism evidence="2 3">
    <name type="scientific">Lepidopterella palustris CBS 459.81</name>
    <dbReference type="NCBI Taxonomy" id="1314670"/>
    <lineage>
        <taxon>Eukaryota</taxon>
        <taxon>Fungi</taxon>
        <taxon>Dikarya</taxon>
        <taxon>Ascomycota</taxon>
        <taxon>Pezizomycotina</taxon>
        <taxon>Dothideomycetes</taxon>
        <taxon>Pleosporomycetidae</taxon>
        <taxon>Mytilinidiales</taxon>
        <taxon>Argynnaceae</taxon>
        <taxon>Lepidopterella</taxon>
    </lineage>
</organism>
<feature type="domain" description="Heterokaryon incompatibility" evidence="1">
    <location>
        <begin position="42"/>
        <end position="191"/>
    </location>
</feature>
<dbReference type="Pfam" id="PF06985">
    <property type="entry name" value="HET"/>
    <property type="match status" value="1"/>
</dbReference>
<gene>
    <name evidence="2" type="ORF">K432DRAFT_332619</name>
</gene>
<dbReference type="OrthoDB" id="5362512at2759"/>
<sequence>MTEEISTSQTAPSLPTRVISVGSLDGSANPFLFETEGRKGQYLTLSHRWGNAGIIKTTITNIAEHRKQIQLDSLSQTFQDAICFTRKLGYHYIWIDSLCIIQDSCEDWEFEASRMSEIYKNSILTLSASIATSGDTGLFYPREEWNSVELPVLSAKDGAFASFSITDRLLSTFEEDVRGGTLSQRAWCLQERILSPRILHFGKHQLHWECISGCWSESCITAISEHDACSGDIDLKETLQVLEVNGKSPLRQIYGRGPYGKWYRMITAYSRRMITNDQDRLPALVGLAKIFKQFSGDEYAAGLWIDDIPAGLLWSGLSFHAPCDTASPLRRPTKNCAPSWSWAS</sequence>
<dbReference type="PANTHER" id="PTHR33112:SF8">
    <property type="entry name" value="HETEROKARYON INCOMPATIBILITY DOMAIN-CONTAINING PROTEIN"/>
    <property type="match status" value="1"/>
</dbReference>
<evidence type="ECO:0000313" key="2">
    <source>
        <dbReference type="EMBL" id="OCK78122.1"/>
    </source>
</evidence>
<evidence type="ECO:0000313" key="3">
    <source>
        <dbReference type="Proteomes" id="UP000250266"/>
    </source>
</evidence>
<feature type="non-terminal residue" evidence="2">
    <location>
        <position position="344"/>
    </location>
</feature>
<evidence type="ECO:0000259" key="1">
    <source>
        <dbReference type="Pfam" id="PF06985"/>
    </source>
</evidence>
<dbReference type="AlphaFoldDB" id="A0A8E2JD86"/>
<proteinExistence type="predicted"/>
<protein>
    <submittedName>
        <fullName evidence="2">HET-domain-containing protein</fullName>
    </submittedName>
</protein>
<accession>A0A8E2JD86</accession>
<dbReference type="InterPro" id="IPR010730">
    <property type="entry name" value="HET"/>
</dbReference>
<reference evidence="2 3" key="1">
    <citation type="journal article" date="2016" name="Nat. Commun.">
        <title>Ectomycorrhizal ecology is imprinted in the genome of the dominant symbiotic fungus Cenococcum geophilum.</title>
        <authorList>
            <consortium name="DOE Joint Genome Institute"/>
            <person name="Peter M."/>
            <person name="Kohler A."/>
            <person name="Ohm R.A."/>
            <person name="Kuo A."/>
            <person name="Krutzmann J."/>
            <person name="Morin E."/>
            <person name="Arend M."/>
            <person name="Barry K.W."/>
            <person name="Binder M."/>
            <person name="Choi C."/>
            <person name="Clum A."/>
            <person name="Copeland A."/>
            <person name="Grisel N."/>
            <person name="Haridas S."/>
            <person name="Kipfer T."/>
            <person name="LaButti K."/>
            <person name="Lindquist E."/>
            <person name="Lipzen A."/>
            <person name="Maire R."/>
            <person name="Meier B."/>
            <person name="Mihaltcheva S."/>
            <person name="Molinier V."/>
            <person name="Murat C."/>
            <person name="Poggeler S."/>
            <person name="Quandt C.A."/>
            <person name="Sperisen C."/>
            <person name="Tritt A."/>
            <person name="Tisserant E."/>
            <person name="Crous P.W."/>
            <person name="Henrissat B."/>
            <person name="Nehls U."/>
            <person name="Egli S."/>
            <person name="Spatafora J.W."/>
            <person name="Grigoriev I.V."/>
            <person name="Martin F.M."/>
        </authorList>
    </citation>
    <scope>NUCLEOTIDE SEQUENCE [LARGE SCALE GENOMIC DNA]</scope>
    <source>
        <strain evidence="2 3">CBS 459.81</strain>
    </source>
</reference>
<dbReference type="Proteomes" id="UP000250266">
    <property type="component" value="Unassembled WGS sequence"/>
</dbReference>
<dbReference type="PANTHER" id="PTHR33112">
    <property type="entry name" value="DOMAIN PROTEIN, PUTATIVE-RELATED"/>
    <property type="match status" value="1"/>
</dbReference>
<dbReference type="EMBL" id="KV745079">
    <property type="protein sequence ID" value="OCK78122.1"/>
    <property type="molecule type" value="Genomic_DNA"/>
</dbReference>
<name>A0A8E2JD86_9PEZI</name>